<dbReference type="OrthoDB" id="3971016at2759"/>
<evidence type="ECO:0000313" key="1">
    <source>
        <dbReference type="EMBL" id="SGZ41014.1"/>
    </source>
</evidence>
<gene>
    <name evidence="1" type="ORF">HGUI_03214</name>
</gene>
<reference evidence="2" key="1">
    <citation type="submission" date="2016-11" db="EMBL/GenBank/DDBJ databases">
        <authorList>
            <person name="Guldener U."/>
        </authorList>
    </citation>
    <scope>NUCLEOTIDE SEQUENCE [LARGE SCALE GENOMIC DNA]</scope>
</reference>
<accession>A0A1L0FN75</accession>
<protein>
    <submittedName>
        <fullName evidence="1">Uncharacterized protein</fullName>
    </submittedName>
</protein>
<organism evidence="1 2">
    <name type="scientific">Hanseniaspora guilliermondii</name>
    <dbReference type="NCBI Taxonomy" id="56406"/>
    <lineage>
        <taxon>Eukaryota</taxon>
        <taxon>Fungi</taxon>
        <taxon>Dikarya</taxon>
        <taxon>Ascomycota</taxon>
        <taxon>Saccharomycotina</taxon>
        <taxon>Saccharomycetes</taxon>
        <taxon>Saccharomycodales</taxon>
        <taxon>Saccharomycodaceae</taxon>
        <taxon>Hanseniaspora</taxon>
    </lineage>
</organism>
<dbReference type="EMBL" id="FQNF01000074">
    <property type="protein sequence ID" value="SGZ41014.1"/>
    <property type="molecule type" value="Genomic_DNA"/>
</dbReference>
<dbReference type="VEuPathDB" id="FungiDB:HGUI_03214"/>
<dbReference type="AlphaFoldDB" id="A0A1L0FN75"/>
<keyword evidence="2" id="KW-1185">Reference proteome</keyword>
<dbReference type="Proteomes" id="UP000183365">
    <property type="component" value="Unassembled WGS sequence"/>
</dbReference>
<name>A0A1L0FN75_9ASCO</name>
<proteinExistence type="predicted"/>
<evidence type="ECO:0000313" key="2">
    <source>
        <dbReference type="Proteomes" id="UP000183365"/>
    </source>
</evidence>
<sequence length="429" mass="50039">MSNENLNLITVIKYLQDQYTLNERNRLNYELLLRSKQLHREKGTSIDNINQTLKQIRIDNNKFNDQSEVDNIIHEAKFKLSTAVKDLDMILAEQEFNNDLTYKKEEPSSNYPDDINDGKASIIPVNVYSSNIPSVNKVILNGSCLFLLDFQNGFIEKRFIDNKQRRLILDVQKKDDLLKESSNCWYNNKLDNFVCVRDTLLYELKNRKEIDVSKRDIFYKFDNLCDCKYTNFAYIDDDYQSIKIINVSDSLKYVVDLQKHGIQKILDLKFGITETSLLVLSDKSLFIIDYVKDAVLKETSMNLIGSSPVKYGKITISTDLSFVVLSHILHNKLILTSIYSLENFNLLDCAHKVYGLNEYCSTIVASSNRLFYKFNSQIQIRQKDGTFIGKITWEDDKLFSDVVVDNQNHLYFIYKDSEKEKLTIEEYDV</sequence>